<gene>
    <name evidence="3" type="ORF">TeGR_g8223</name>
</gene>
<evidence type="ECO:0000256" key="1">
    <source>
        <dbReference type="SAM" id="Phobius"/>
    </source>
</evidence>
<sequence>AHHFLTSSLPPSSFLPLLLLALLPSLCFWSAALLLHLLGANAGYSGKVPVSAMVRTQLCIDALQALSALPRFFAEPHDRHLALRPLSLLLGVAAVDLVEYGCHRLMHANKTLRKLHKRHHRLIPLHTLGAYYNSAGEALFTGSFLGVVLVGALQSGGDRPGD</sequence>
<dbReference type="InterPro" id="IPR006694">
    <property type="entry name" value="Fatty_acid_hydroxylase"/>
</dbReference>
<keyword evidence="1" id="KW-1133">Transmembrane helix</keyword>
<comment type="caution">
    <text evidence="3">The sequence shown here is derived from an EMBL/GenBank/DDBJ whole genome shotgun (WGS) entry which is preliminary data.</text>
</comment>
<dbReference type="Proteomes" id="UP001165060">
    <property type="component" value="Unassembled WGS sequence"/>
</dbReference>
<reference evidence="3 4" key="1">
    <citation type="journal article" date="2023" name="Commun. Biol.">
        <title>Genome analysis of Parmales, the sister group of diatoms, reveals the evolutionary specialization of diatoms from phago-mixotrophs to photoautotrophs.</title>
        <authorList>
            <person name="Ban H."/>
            <person name="Sato S."/>
            <person name="Yoshikawa S."/>
            <person name="Yamada K."/>
            <person name="Nakamura Y."/>
            <person name="Ichinomiya M."/>
            <person name="Sato N."/>
            <person name="Blanc-Mathieu R."/>
            <person name="Endo H."/>
            <person name="Kuwata A."/>
            <person name="Ogata H."/>
        </authorList>
    </citation>
    <scope>NUCLEOTIDE SEQUENCE [LARGE SCALE GENOMIC DNA]</scope>
</reference>
<evidence type="ECO:0000313" key="3">
    <source>
        <dbReference type="EMBL" id="GMI36670.1"/>
    </source>
</evidence>
<dbReference type="EMBL" id="BRYB01003438">
    <property type="protein sequence ID" value="GMI36670.1"/>
    <property type="molecule type" value="Genomic_DNA"/>
</dbReference>
<keyword evidence="1" id="KW-0472">Membrane</keyword>
<name>A0ABQ6N0I9_9STRA</name>
<feature type="domain" description="Fatty acid hydroxylase" evidence="2">
    <location>
        <begin position="89"/>
        <end position="149"/>
    </location>
</feature>
<evidence type="ECO:0000259" key="2">
    <source>
        <dbReference type="Pfam" id="PF04116"/>
    </source>
</evidence>
<protein>
    <recommendedName>
        <fullName evidence="2">Fatty acid hydroxylase domain-containing protein</fullName>
    </recommendedName>
</protein>
<accession>A0ABQ6N0I9</accession>
<organism evidence="3 4">
    <name type="scientific">Tetraparma gracilis</name>
    <dbReference type="NCBI Taxonomy" id="2962635"/>
    <lineage>
        <taxon>Eukaryota</taxon>
        <taxon>Sar</taxon>
        <taxon>Stramenopiles</taxon>
        <taxon>Ochrophyta</taxon>
        <taxon>Bolidophyceae</taxon>
        <taxon>Parmales</taxon>
        <taxon>Triparmaceae</taxon>
        <taxon>Tetraparma</taxon>
    </lineage>
</organism>
<keyword evidence="1" id="KW-0812">Transmembrane</keyword>
<feature type="non-terminal residue" evidence="3">
    <location>
        <position position="1"/>
    </location>
</feature>
<keyword evidence="4" id="KW-1185">Reference proteome</keyword>
<proteinExistence type="predicted"/>
<dbReference type="Pfam" id="PF04116">
    <property type="entry name" value="FA_hydroxylase"/>
    <property type="match status" value="1"/>
</dbReference>
<evidence type="ECO:0000313" key="4">
    <source>
        <dbReference type="Proteomes" id="UP001165060"/>
    </source>
</evidence>
<feature type="transmembrane region" description="Helical" evidence="1">
    <location>
        <begin position="14"/>
        <end position="38"/>
    </location>
</feature>